<dbReference type="Proteomes" id="UP001145114">
    <property type="component" value="Unassembled WGS sequence"/>
</dbReference>
<dbReference type="EMBL" id="JAMZIH010008953">
    <property type="protein sequence ID" value="KAJ1671032.1"/>
    <property type="molecule type" value="Genomic_DNA"/>
</dbReference>
<feature type="non-terminal residue" evidence="1">
    <location>
        <position position="203"/>
    </location>
</feature>
<gene>
    <name evidence="1" type="ORF">EV182_007860</name>
</gene>
<name>A0ACC1HA55_9FUNG</name>
<evidence type="ECO:0000313" key="2">
    <source>
        <dbReference type="Proteomes" id="UP001145114"/>
    </source>
</evidence>
<proteinExistence type="predicted"/>
<organism evidence="1 2">
    <name type="scientific">Spiromyces aspiralis</name>
    <dbReference type="NCBI Taxonomy" id="68401"/>
    <lineage>
        <taxon>Eukaryota</taxon>
        <taxon>Fungi</taxon>
        <taxon>Fungi incertae sedis</taxon>
        <taxon>Zoopagomycota</taxon>
        <taxon>Kickxellomycotina</taxon>
        <taxon>Kickxellomycetes</taxon>
        <taxon>Kickxellales</taxon>
        <taxon>Kickxellaceae</taxon>
        <taxon>Spiromyces</taxon>
    </lineage>
</organism>
<evidence type="ECO:0000313" key="1">
    <source>
        <dbReference type="EMBL" id="KAJ1671032.1"/>
    </source>
</evidence>
<keyword evidence="2" id="KW-1185">Reference proteome</keyword>
<protein>
    <submittedName>
        <fullName evidence="1">Uncharacterized protein</fullName>
    </submittedName>
</protein>
<reference evidence="1" key="1">
    <citation type="submission" date="2022-06" db="EMBL/GenBank/DDBJ databases">
        <title>Phylogenomic reconstructions and comparative analyses of Kickxellomycotina fungi.</title>
        <authorList>
            <person name="Reynolds N.K."/>
            <person name="Stajich J.E."/>
            <person name="Barry K."/>
            <person name="Grigoriev I.V."/>
            <person name="Crous P."/>
            <person name="Smith M.E."/>
        </authorList>
    </citation>
    <scope>NUCLEOTIDE SEQUENCE</scope>
    <source>
        <strain evidence="1">RSA 2271</strain>
    </source>
</reference>
<accession>A0ACC1HA55</accession>
<comment type="caution">
    <text evidence="1">The sequence shown here is derived from an EMBL/GenBank/DDBJ whole genome shotgun (WGS) entry which is preliminary data.</text>
</comment>
<sequence>MDKLVTRRRIANEEPTVGINKLEAANTDKQQPISLPTSKVLGYVNGHEFTLMIDPGSEVNIMRMSAYTSVKHLPIDPSDRFTITNANNGRSSTRGICHNVPVRVDRVTVSTNILVADELSHDIILGMPWLEAVLWEVHRDNTNTAWVYIRDDKDNTARFRLVPPTGTDRPPVGIHHIRLEPYEELIATLEVKSDKECNAIYKP</sequence>